<dbReference type="InterPro" id="IPR043502">
    <property type="entry name" value="DNA/RNA_pol_sf"/>
</dbReference>
<dbReference type="Pfam" id="PF22634">
    <property type="entry name" value="POL2_thumb"/>
    <property type="match status" value="2"/>
</dbReference>
<dbReference type="Gene3D" id="1.10.132.60">
    <property type="entry name" value="DNA polymerase family B, C-terminal domain"/>
    <property type="match status" value="1"/>
</dbReference>
<keyword evidence="4" id="KW-0863">Zinc-finger</keyword>
<organism evidence="6 7">
    <name type="scientific">Protopolystoma xenopodis</name>
    <dbReference type="NCBI Taxonomy" id="117903"/>
    <lineage>
        <taxon>Eukaryota</taxon>
        <taxon>Metazoa</taxon>
        <taxon>Spiralia</taxon>
        <taxon>Lophotrochozoa</taxon>
        <taxon>Platyhelminthes</taxon>
        <taxon>Monogenea</taxon>
        <taxon>Polyopisthocotylea</taxon>
        <taxon>Polystomatidea</taxon>
        <taxon>Polystomatidae</taxon>
        <taxon>Protopolystoma</taxon>
    </lineage>
</organism>
<feature type="domain" description="DNA polymerase epsilon ,catalytic subunit A thumb" evidence="5">
    <location>
        <begin position="205"/>
        <end position="258"/>
    </location>
</feature>
<dbReference type="GO" id="GO:0008622">
    <property type="term" value="C:epsilon DNA polymerase complex"/>
    <property type="evidence" value="ECO:0007669"/>
    <property type="project" value="InterPro"/>
</dbReference>
<comment type="catalytic activity">
    <reaction evidence="4">
        <text>DNA(n) + a 2'-deoxyribonucleoside 5'-triphosphate = DNA(n+1) + diphosphate</text>
        <dbReference type="Rhea" id="RHEA:22508"/>
        <dbReference type="Rhea" id="RHEA-COMP:17339"/>
        <dbReference type="Rhea" id="RHEA-COMP:17340"/>
        <dbReference type="ChEBI" id="CHEBI:33019"/>
        <dbReference type="ChEBI" id="CHEBI:61560"/>
        <dbReference type="ChEBI" id="CHEBI:173112"/>
        <dbReference type="EC" id="2.7.7.7"/>
    </reaction>
</comment>
<dbReference type="AlphaFoldDB" id="A0A3S5AJB9"/>
<keyword evidence="4" id="KW-0238">DNA-binding</keyword>
<evidence type="ECO:0000256" key="2">
    <source>
        <dbReference type="ARBA" id="ARBA00022695"/>
    </source>
</evidence>
<dbReference type="GO" id="GO:0006287">
    <property type="term" value="P:base-excision repair, gap-filling"/>
    <property type="evidence" value="ECO:0007669"/>
    <property type="project" value="TreeGrafter"/>
</dbReference>
<evidence type="ECO:0000256" key="1">
    <source>
        <dbReference type="ARBA" id="ARBA00022679"/>
    </source>
</evidence>
<dbReference type="GO" id="GO:0051539">
    <property type="term" value="F:4 iron, 4 sulfur cluster binding"/>
    <property type="evidence" value="ECO:0007669"/>
    <property type="project" value="UniProtKB-KW"/>
</dbReference>
<dbReference type="EC" id="2.7.7.7" evidence="4"/>
<evidence type="ECO:0000313" key="7">
    <source>
        <dbReference type="Proteomes" id="UP000784294"/>
    </source>
</evidence>
<dbReference type="EMBL" id="CAAALY010035537">
    <property type="protein sequence ID" value="VEL18072.1"/>
    <property type="molecule type" value="Genomic_DNA"/>
</dbReference>
<keyword evidence="2 4" id="KW-0548">Nucleotidyltransferase</keyword>
<comment type="function">
    <text evidence="4">DNA polymerase II participates in chromosomal DNA replication.</text>
</comment>
<feature type="domain" description="DNA polymerase epsilon ,catalytic subunit A thumb" evidence="5">
    <location>
        <begin position="34"/>
        <end position="159"/>
    </location>
</feature>
<dbReference type="InterPro" id="IPR029703">
    <property type="entry name" value="POL2"/>
</dbReference>
<accession>A0A3S5AJB9</accession>
<dbReference type="GO" id="GO:0006297">
    <property type="term" value="P:nucleotide-excision repair, DNA gap filling"/>
    <property type="evidence" value="ECO:0007669"/>
    <property type="project" value="TreeGrafter"/>
</dbReference>
<reference evidence="6" key="1">
    <citation type="submission" date="2018-11" db="EMBL/GenBank/DDBJ databases">
        <authorList>
            <consortium name="Pathogen Informatics"/>
        </authorList>
    </citation>
    <scope>NUCLEOTIDE SEQUENCE</scope>
</reference>
<dbReference type="GO" id="GO:0003887">
    <property type="term" value="F:DNA-directed DNA polymerase activity"/>
    <property type="evidence" value="ECO:0007669"/>
    <property type="project" value="UniProtKB-KW"/>
</dbReference>
<evidence type="ECO:0000259" key="5">
    <source>
        <dbReference type="Pfam" id="PF22634"/>
    </source>
</evidence>
<keyword evidence="3 4" id="KW-0239">DNA-directed DNA polymerase</keyword>
<dbReference type="GO" id="GO:0008310">
    <property type="term" value="F:single-stranded DNA 3'-5' DNA exonuclease activity"/>
    <property type="evidence" value="ECO:0007669"/>
    <property type="project" value="TreeGrafter"/>
</dbReference>
<proteinExistence type="inferred from homology"/>
<dbReference type="GO" id="GO:0006272">
    <property type="term" value="P:leading strand elongation"/>
    <property type="evidence" value="ECO:0007669"/>
    <property type="project" value="TreeGrafter"/>
</dbReference>
<comment type="subcellular location">
    <subcellularLocation>
        <location evidence="4">Nucleus</location>
    </subcellularLocation>
</comment>
<dbReference type="PANTHER" id="PTHR10670:SF0">
    <property type="entry name" value="DNA POLYMERASE EPSILON CATALYTIC SUBUNIT A"/>
    <property type="match status" value="1"/>
</dbReference>
<gene>
    <name evidence="6" type="ORF">PXEA_LOCUS11512</name>
</gene>
<dbReference type="PANTHER" id="PTHR10670">
    <property type="entry name" value="DNA POLYMERASE EPSILON CATALYTIC SUBUNIT A"/>
    <property type="match status" value="1"/>
</dbReference>
<dbReference type="OrthoDB" id="10060449at2759"/>
<keyword evidence="4" id="KW-0235">DNA replication</keyword>
<keyword evidence="1 4" id="KW-0808">Transferase</keyword>
<keyword evidence="4" id="KW-0004">4Fe-4S</keyword>
<comment type="cofactor">
    <cofactor evidence="4">
        <name>[4Fe-4S] cluster</name>
        <dbReference type="ChEBI" id="CHEBI:49883"/>
    </cofactor>
</comment>
<dbReference type="GO" id="GO:0000278">
    <property type="term" value="P:mitotic cell cycle"/>
    <property type="evidence" value="ECO:0007669"/>
    <property type="project" value="TreeGrafter"/>
</dbReference>
<dbReference type="SUPFAM" id="SSF56672">
    <property type="entry name" value="DNA/RNA polymerases"/>
    <property type="match status" value="1"/>
</dbReference>
<keyword evidence="4" id="KW-0408">Iron</keyword>
<keyword evidence="4" id="KW-0411">Iron-sulfur</keyword>
<evidence type="ECO:0000256" key="3">
    <source>
        <dbReference type="ARBA" id="ARBA00022932"/>
    </source>
</evidence>
<evidence type="ECO:0000256" key="4">
    <source>
        <dbReference type="RuleBase" id="RU365029"/>
    </source>
</evidence>
<keyword evidence="7" id="KW-1185">Reference proteome</keyword>
<dbReference type="InterPro" id="IPR055191">
    <property type="entry name" value="POL2_thumb"/>
</dbReference>
<keyword evidence="4" id="KW-0862">Zinc</keyword>
<dbReference type="GO" id="GO:0008270">
    <property type="term" value="F:zinc ion binding"/>
    <property type="evidence" value="ECO:0007669"/>
    <property type="project" value="UniProtKB-KW"/>
</dbReference>
<keyword evidence="4" id="KW-0479">Metal-binding</keyword>
<evidence type="ECO:0000313" key="6">
    <source>
        <dbReference type="EMBL" id="VEL18072.1"/>
    </source>
</evidence>
<comment type="caution">
    <text evidence="6">The sequence shown here is derived from an EMBL/GenBank/DDBJ whole genome shotgun (WGS) entry which is preliminary data.</text>
</comment>
<sequence>MPAAKEEGKRLKKRYAVFNFDGSLAELKGFEVKRNGELQLIKIFQSAVFEAFLGGSNLEEVYVSVARVADHWLDVLYAHGAGLHDEELIDLLAERRSMSRRLADYGEQKSTSISTARRLAEFLGDSMVRDAGLNCRFVISKQPEGAPITDRAIPLAIFQPTLFPRSISALLHQSPFSIIVNPLLIQTTNLMHLLDFASTHAFYAQAETAVRRHFLRKWLRDPSVSSELGFRDILDWAYYIERLNSTIQKIITIPAALQQVPNPVPRVSHPDWLLRRLAEKTDTRRQTRLTDMLLPGNSQKAESHVIDIEDIADDTKLEVYTFLILSNSIHHQWSSCLKLESN</sequence>
<dbReference type="FunFam" id="1.10.132.60:FF:000003">
    <property type="entry name" value="DNA polymerase epsilon catalytic subunit"/>
    <property type="match status" value="1"/>
</dbReference>
<keyword evidence="4" id="KW-0539">Nucleus</keyword>
<dbReference type="InterPro" id="IPR042087">
    <property type="entry name" value="DNA_pol_B_thumb"/>
</dbReference>
<protein>
    <recommendedName>
        <fullName evidence="4">DNA polymerase epsilon catalytic subunit</fullName>
        <ecNumber evidence="4">2.7.7.7</ecNumber>
    </recommendedName>
</protein>
<dbReference type="GO" id="GO:0003677">
    <property type="term" value="F:DNA binding"/>
    <property type="evidence" value="ECO:0007669"/>
    <property type="project" value="UniProtKB-KW"/>
</dbReference>
<dbReference type="GO" id="GO:0045004">
    <property type="term" value="P:DNA replication proofreading"/>
    <property type="evidence" value="ECO:0007669"/>
    <property type="project" value="TreeGrafter"/>
</dbReference>
<name>A0A3S5AJB9_9PLAT</name>
<dbReference type="Proteomes" id="UP000784294">
    <property type="component" value="Unassembled WGS sequence"/>
</dbReference>
<comment type="similarity">
    <text evidence="4">Belongs to the DNA polymerase type-B family.</text>
</comment>